<evidence type="ECO:0000256" key="5">
    <source>
        <dbReference type="ARBA" id="ARBA00022679"/>
    </source>
</evidence>
<dbReference type="AlphaFoldDB" id="A0A1V1PGY8"/>
<protein>
    <submittedName>
        <fullName evidence="9">Precorrin-4 C11-methyltransferase</fullName>
    </submittedName>
</protein>
<evidence type="ECO:0000256" key="2">
    <source>
        <dbReference type="ARBA" id="ARBA00005879"/>
    </source>
</evidence>
<keyword evidence="5 7" id="KW-0808">Transferase</keyword>
<accession>A0A1V1PGY8</accession>
<organism evidence="9 10">
    <name type="scientific">Candidatus Magnetoglobus multicellularis str. Araruama</name>
    <dbReference type="NCBI Taxonomy" id="890399"/>
    <lineage>
        <taxon>Bacteria</taxon>
        <taxon>Pseudomonadati</taxon>
        <taxon>Thermodesulfobacteriota</taxon>
        <taxon>Desulfobacteria</taxon>
        <taxon>Desulfobacterales</taxon>
        <taxon>Desulfobacteraceae</taxon>
        <taxon>Candidatus Magnetoglobus</taxon>
    </lineage>
</organism>
<dbReference type="GO" id="GO:0032259">
    <property type="term" value="P:methylation"/>
    <property type="evidence" value="ECO:0007669"/>
    <property type="project" value="UniProtKB-KW"/>
</dbReference>
<dbReference type="NCBIfam" id="TIGR01465">
    <property type="entry name" value="cobM_cbiF"/>
    <property type="match status" value="1"/>
</dbReference>
<comment type="pathway">
    <text evidence="1">Cofactor biosynthesis; adenosylcobalamin biosynthesis.</text>
</comment>
<dbReference type="InterPro" id="IPR035996">
    <property type="entry name" value="4pyrrol_Methylase_sf"/>
</dbReference>
<gene>
    <name evidence="9" type="ORF">OMM_00379</name>
</gene>
<dbReference type="GO" id="GO:0046026">
    <property type="term" value="F:precorrin-4 C11-methyltransferase activity"/>
    <property type="evidence" value="ECO:0007669"/>
    <property type="project" value="InterPro"/>
</dbReference>
<dbReference type="Gene3D" id="3.40.1010.10">
    <property type="entry name" value="Cobalt-precorrin-4 Transmethylase, Domain 1"/>
    <property type="match status" value="1"/>
</dbReference>
<dbReference type="Pfam" id="PF00590">
    <property type="entry name" value="TP_methylase"/>
    <property type="match status" value="1"/>
</dbReference>
<dbReference type="PANTHER" id="PTHR45790:SF4">
    <property type="entry name" value="COBALT-PRECORRIN-4 C(11)-METHYLTRANSFERASE"/>
    <property type="match status" value="1"/>
</dbReference>
<dbReference type="InterPro" id="IPR050161">
    <property type="entry name" value="Siro_Cobalamin_biosynth"/>
</dbReference>
<dbReference type="PANTHER" id="PTHR45790">
    <property type="entry name" value="SIROHEME SYNTHASE-RELATED"/>
    <property type="match status" value="1"/>
</dbReference>
<dbReference type="UniPathway" id="UPA00148"/>
<dbReference type="Proteomes" id="UP000189670">
    <property type="component" value="Unassembled WGS sequence"/>
</dbReference>
<dbReference type="GO" id="GO:0009236">
    <property type="term" value="P:cobalamin biosynthetic process"/>
    <property type="evidence" value="ECO:0007669"/>
    <property type="project" value="UniProtKB-UniPathway"/>
</dbReference>
<evidence type="ECO:0000313" key="10">
    <source>
        <dbReference type="Proteomes" id="UP000189670"/>
    </source>
</evidence>
<evidence type="ECO:0000313" key="9">
    <source>
        <dbReference type="EMBL" id="ETR74172.1"/>
    </source>
</evidence>
<keyword evidence="3" id="KW-0169">Cobalamin biosynthesis</keyword>
<dbReference type="PROSITE" id="PS00839">
    <property type="entry name" value="SUMT_1"/>
    <property type="match status" value="1"/>
</dbReference>
<dbReference type="InterPro" id="IPR003043">
    <property type="entry name" value="Uropor_MeTrfase_CS"/>
</dbReference>
<feature type="domain" description="Tetrapyrrole methylase" evidence="8">
    <location>
        <begin position="10"/>
        <end position="214"/>
    </location>
</feature>
<evidence type="ECO:0000256" key="3">
    <source>
        <dbReference type="ARBA" id="ARBA00022573"/>
    </source>
</evidence>
<comment type="similarity">
    <text evidence="2 7">Belongs to the precorrin methyltransferase family.</text>
</comment>
<dbReference type="Gene3D" id="3.30.950.10">
    <property type="entry name" value="Methyltransferase, Cobalt-precorrin-4 Transmethylase, Domain 2"/>
    <property type="match status" value="1"/>
</dbReference>
<dbReference type="InterPro" id="IPR006362">
    <property type="entry name" value="Cbl_synth_CobM/CibF"/>
</dbReference>
<evidence type="ECO:0000256" key="7">
    <source>
        <dbReference type="RuleBase" id="RU003960"/>
    </source>
</evidence>
<reference evidence="10" key="1">
    <citation type="submission" date="2012-11" db="EMBL/GenBank/DDBJ databases">
        <authorList>
            <person name="Lucero-Rivera Y.E."/>
            <person name="Tovar-Ramirez D."/>
        </authorList>
    </citation>
    <scope>NUCLEOTIDE SEQUENCE [LARGE SCALE GENOMIC DNA]</scope>
    <source>
        <strain evidence="10">Araruama</strain>
    </source>
</reference>
<dbReference type="InterPro" id="IPR000878">
    <property type="entry name" value="4pyrrol_Mease"/>
</dbReference>
<dbReference type="PROSITE" id="PS00840">
    <property type="entry name" value="SUMT_2"/>
    <property type="match status" value="1"/>
</dbReference>
<evidence type="ECO:0000259" key="8">
    <source>
        <dbReference type="Pfam" id="PF00590"/>
    </source>
</evidence>
<dbReference type="InterPro" id="IPR014777">
    <property type="entry name" value="4pyrrole_Mease_sub1"/>
</dbReference>
<dbReference type="SUPFAM" id="SSF53790">
    <property type="entry name" value="Tetrapyrrole methylase"/>
    <property type="match status" value="1"/>
</dbReference>
<proteinExistence type="inferred from homology"/>
<keyword evidence="6" id="KW-0949">S-adenosyl-L-methionine</keyword>
<comment type="caution">
    <text evidence="9">The sequence shown here is derived from an EMBL/GenBank/DDBJ whole genome shotgun (WGS) entry which is preliminary data.</text>
</comment>
<sequence length="265" mass="29236">MISRQKTDPILFVGAGPGDPELITVKGQKAIQSANVIVYAGSLVPPELLDRSNDQVKTYNSASMHLNEIMDIMISAHHEGKKVVRLHTGDPSLYGAIYEQISILKAHNIDYQIIPGVTAAFAAAASLKIEYTIPEVTQTLILTRMSGRTSVPELENLESLARHQSSMAIYLSMSLIDSVASILSRTYGEKAMCAVVYKASYPDEKIVHMRVEALSQTIKALKINKHALIIVGKPLGLQSTGNYRSKLYDQHFSHEYRNHVSESKT</sequence>
<evidence type="ECO:0000256" key="6">
    <source>
        <dbReference type="ARBA" id="ARBA00022691"/>
    </source>
</evidence>
<evidence type="ECO:0000256" key="1">
    <source>
        <dbReference type="ARBA" id="ARBA00004953"/>
    </source>
</evidence>
<name>A0A1V1PGY8_9BACT</name>
<dbReference type="CDD" id="cd11641">
    <property type="entry name" value="Precorrin-4_C11-MT"/>
    <property type="match status" value="1"/>
</dbReference>
<evidence type="ECO:0000256" key="4">
    <source>
        <dbReference type="ARBA" id="ARBA00022603"/>
    </source>
</evidence>
<dbReference type="EMBL" id="ATBP01000018">
    <property type="protein sequence ID" value="ETR74172.1"/>
    <property type="molecule type" value="Genomic_DNA"/>
</dbReference>
<dbReference type="InterPro" id="IPR014776">
    <property type="entry name" value="4pyrrole_Mease_sub2"/>
</dbReference>
<keyword evidence="4 7" id="KW-0489">Methyltransferase</keyword>